<organism evidence="1 2">
    <name type="scientific">Coprobacillus cateniformis</name>
    <dbReference type="NCBI Taxonomy" id="100884"/>
    <lineage>
        <taxon>Bacteria</taxon>
        <taxon>Bacillati</taxon>
        <taxon>Bacillota</taxon>
        <taxon>Erysipelotrichia</taxon>
        <taxon>Erysipelotrichales</taxon>
        <taxon>Coprobacillaceae</taxon>
        <taxon>Coprobacillus</taxon>
    </lineage>
</organism>
<dbReference type="RefSeq" id="WP_008790179.1">
    <property type="nucleotide sequence ID" value="NZ_AKCB01000001.1"/>
</dbReference>
<dbReference type="Proteomes" id="UP000003157">
    <property type="component" value="Unassembled WGS sequence"/>
</dbReference>
<evidence type="ECO:0000313" key="1">
    <source>
        <dbReference type="EMBL" id="EFW03650.1"/>
    </source>
</evidence>
<dbReference type="AlphaFoldDB" id="E7GEA3"/>
<reference evidence="1 2" key="1">
    <citation type="submission" date="2010-12" db="EMBL/GenBank/DDBJ databases">
        <title>The Genome Sequence of Coprobacillus sp. strain 29_1.</title>
        <authorList>
            <consortium name="The Broad Institute Genome Sequencing Platform"/>
            <person name="Earl A."/>
            <person name="Ward D."/>
            <person name="Feldgarden M."/>
            <person name="Gevers D."/>
            <person name="Daigneault M."/>
            <person name="Sibley C.D."/>
            <person name="White A."/>
            <person name="Strauss J."/>
            <person name="Allen-Vercoe E."/>
            <person name="Young S.K."/>
            <person name="Zeng Q."/>
            <person name="Gargeya S."/>
            <person name="Fitzgerald M."/>
            <person name="Haas B."/>
            <person name="Abouelleil A."/>
            <person name="Alvarado L."/>
            <person name="Arachchi H.M."/>
            <person name="Berlin A."/>
            <person name="Brown A."/>
            <person name="Chapman S.B."/>
            <person name="Chen Z."/>
            <person name="Dunbar C."/>
            <person name="Freedman E."/>
            <person name="Gearin G."/>
            <person name="Gellesch M."/>
            <person name="Goldberg J."/>
            <person name="Griggs A."/>
            <person name="Gujja S."/>
            <person name="Heilman E."/>
            <person name="Heiman D."/>
            <person name="Howarth C."/>
            <person name="Larson L."/>
            <person name="Lui A."/>
            <person name="MacDonald P.J.P."/>
            <person name="Mehta T."/>
            <person name="Montmayeur A."/>
            <person name="Murphy C."/>
            <person name="Neiman D."/>
            <person name="Pearson M."/>
            <person name="Priest M."/>
            <person name="Roberts A."/>
            <person name="Saif S."/>
            <person name="Shea T."/>
            <person name="Shenoy N."/>
            <person name="Sisk P."/>
            <person name="Stolte C."/>
            <person name="Sykes S."/>
            <person name="White J."/>
            <person name="Yandava C."/>
            <person name="Nusbaum C."/>
            <person name="Birren B."/>
        </authorList>
    </citation>
    <scope>NUCLEOTIDE SEQUENCE [LARGE SCALE GENOMIC DNA]</scope>
    <source>
        <strain evidence="1 2">29_1</strain>
    </source>
</reference>
<name>E7GEA3_9FIRM</name>
<keyword evidence="2" id="KW-1185">Reference proteome</keyword>
<gene>
    <name evidence="1" type="ORF">HMPREF9488_03096</name>
</gene>
<dbReference type="EMBL" id="ADKX01000045">
    <property type="protein sequence ID" value="EFW03650.1"/>
    <property type="molecule type" value="Genomic_DNA"/>
</dbReference>
<accession>E7GEA3</accession>
<sequence length="164" mass="19747">MDEQKIDFKYDVSDEVWNVYKKVYTKEKWDFWGKVDLYHPKCAKKRRYAYIDTTINDYIEFNEHRTFSMSGETDFNFHENANGQAQYNIYLKYLIRDFKDKELLKYTHVLNRCKNNHHSIQNCSLMPSKGNLQGVKGSIGKDRLDTFVYILSLYYSKEKNRNCT</sequence>
<dbReference type="OrthoDB" id="2082717at2"/>
<evidence type="ECO:0000313" key="2">
    <source>
        <dbReference type="Proteomes" id="UP000003157"/>
    </source>
</evidence>
<proteinExistence type="predicted"/>
<dbReference type="HOGENOM" id="CLU_1616209_0_0_9"/>
<dbReference type="GeneID" id="78230269"/>
<comment type="caution">
    <text evidence="1">The sequence shown here is derived from an EMBL/GenBank/DDBJ whole genome shotgun (WGS) entry which is preliminary data.</text>
</comment>
<protein>
    <submittedName>
        <fullName evidence="1">Uncharacterized protein</fullName>
    </submittedName>
</protein>